<dbReference type="Pfam" id="PF07884">
    <property type="entry name" value="VKOR"/>
    <property type="match status" value="1"/>
</dbReference>
<gene>
    <name evidence="12" type="ORF">AVDCRST_MAG74-703</name>
</gene>
<evidence type="ECO:0000256" key="1">
    <source>
        <dbReference type="ARBA" id="ARBA00004141"/>
    </source>
</evidence>
<evidence type="ECO:0000256" key="9">
    <source>
        <dbReference type="ARBA" id="ARBA00023284"/>
    </source>
</evidence>
<keyword evidence="4" id="KW-0874">Quinone</keyword>
<keyword evidence="8" id="KW-1015">Disulfide bond</keyword>
<sequence length="175" mass="18791">MKEQEKYISSRKQSETQNLRRELQEEQTGDLRLRRTIIGLSLVGMGAMAAVTLFQTGVISHLPDPPLKDFDSDKVNSSDTAYALGVPDGALSLMSLAANIPLAAFGGADRAETQPLIPLAAAAKSTVEAAVAGWYFYQMAAVEKKWCGYCIVGAAANWGIAAVSLIEAKKAWRSL</sequence>
<keyword evidence="6" id="KW-0560">Oxidoreductase</keyword>
<evidence type="ECO:0000256" key="3">
    <source>
        <dbReference type="ARBA" id="ARBA00022692"/>
    </source>
</evidence>
<proteinExistence type="inferred from homology"/>
<dbReference type="InterPro" id="IPR012932">
    <property type="entry name" value="VKOR"/>
</dbReference>
<evidence type="ECO:0000256" key="4">
    <source>
        <dbReference type="ARBA" id="ARBA00022719"/>
    </source>
</evidence>
<evidence type="ECO:0000256" key="2">
    <source>
        <dbReference type="ARBA" id="ARBA00006214"/>
    </source>
</evidence>
<reference evidence="12" key="1">
    <citation type="submission" date="2020-02" db="EMBL/GenBank/DDBJ databases">
        <authorList>
            <person name="Meier V. D."/>
        </authorList>
    </citation>
    <scope>NUCLEOTIDE SEQUENCE</scope>
    <source>
        <strain evidence="12">AVDCRST_MAG74</strain>
    </source>
</reference>
<comment type="similarity">
    <text evidence="2">Belongs to the VKOR family.</text>
</comment>
<evidence type="ECO:0000313" key="12">
    <source>
        <dbReference type="EMBL" id="CAA9386260.1"/>
    </source>
</evidence>
<keyword evidence="7 10" id="KW-0472">Membrane</keyword>
<dbReference type="InterPro" id="IPR038354">
    <property type="entry name" value="VKOR_sf"/>
</dbReference>
<evidence type="ECO:0000256" key="10">
    <source>
        <dbReference type="SAM" id="Phobius"/>
    </source>
</evidence>
<keyword evidence="3 10" id="KW-0812">Transmembrane</keyword>
<evidence type="ECO:0000256" key="5">
    <source>
        <dbReference type="ARBA" id="ARBA00022989"/>
    </source>
</evidence>
<dbReference type="EMBL" id="CADCUR010000053">
    <property type="protein sequence ID" value="CAA9386260.1"/>
    <property type="molecule type" value="Genomic_DNA"/>
</dbReference>
<dbReference type="GO" id="GO:0016491">
    <property type="term" value="F:oxidoreductase activity"/>
    <property type="evidence" value="ECO:0007669"/>
    <property type="project" value="UniProtKB-KW"/>
</dbReference>
<feature type="transmembrane region" description="Helical" evidence="10">
    <location>
        <begin position="37"/>
        <end position="62"/>
    </location>
</feature>
<feature type="transmembrane region" description="Helical" evidence="10">
    <location>
        <begin position="116"/>
        <end position="140"/>
    </location>
</feature>
<organism evidence="12">
    <name type="scientific">uncultured Pyrinomonadaceae bacterium</name>
    <dbReference type="NCBI Taxonomy" id="2283094"/>
    <lineage>
        <taxon>Bacteria</taxon>
        <taxon>Pseudomonadati</taxon>
        <taxon>Acidobacteriota</taxon>
        <taxon>Blastocatellia</taxon>
        <taxon>Blastocatellales</taxon>
        <taxon>Pyrinomonadaceae</taxon>
        <taxon>environmental samples</taxon>
    </lineage>
</organism>
<feature type="transmembrane region" description="Helical" evidence="10">
    <location>
        <begin position="146"/>
        <end position="166"/>
    </location>
</feature>
<dbReference type="Gene3D" id="1.20.1440.130">
    <property type="entry name" value="VKOR domain"/>
    <property type="match status" value="1"/>
</dbReference>
<dbReference type="GO" id="GO:0048038">
    <property type="term" value="F:quinone binding"/>
    <property type="evidence" value="ECO:0007669"/>
    <property type="project" value="UniProtKB-KW"/>
</dbReference>
<evidence type="ECO:0000256" key="7">
    <source>
        <dbReference type="ARBA" id="ARBA00023136"/>
    </source>
</evidence>
<evidence type="ECO:0000256" key="8">
    <source>
        <dbReference type="ARBA" id="ARBA00023157"/>
    </source>
</evidence>
<keyword evidence="9" id="KW-0676">Redox-active center</keyword>
<evidence type="ECO:0000259" key="11">
    <source>
        <dbReference type="Pfam" id="PF07884"/>
    </source>
</evidence>
<feature type="domain" description="Vitamin K epoxide reductase" evidence="11">
    <location>
        <begin position="37"/>
        <end position="164"/>
    </location>
</feature>
<comment type="subcellular location">
    <subcellularLocation>
        <location evidence="1">Membrane</location>
        <topology evidence="1">Multi-pass membrane protein</topology>
    </subcellularLocation>
</comment>
<evidence type="ECO:0000256" key="6">
    <source>
        <dbReference type="ARBA" id="ARBA00023002"/>
    </source>
</evidence>
<keyword evidence="5 10" id="KW-1133">Transmembrane helix</keyword>
<name>A0A6J4NFI8_9BACT</name>
<accession>A0A6J4NFI8</accession>
<dbReference type="CDD" id="cd10546">
    <property type="entry name" value="VKOR"/>
    <property type="match status" value="1"/>
</dbReference>
<dbReference type="AlphaFoldDB" id="A0A6J4NFI8"/>
<protein>
    <recommendedName>
        <fullName evidence="11">Vitamin K epoxide reductase domain-containing protein</fullName>
    </recommendedName>
</protein>
<dbReference type="GO" id="GO:0016020">
    <property type="term" value="C:membrane"/>
    <property type="evidence" value="ECO:0007669"/>
    <property type="project" value="UniProtKB-SubCell"/>
</dbReference>